<reference evidence="7 8" key="1">
    <citation type="journal article" date="2020" name="Nat. Food">
        <title>A phased Vanilla planifolia genome enables genetic improvement of flavour and production.</title>
        <authorList>
            <person name="Hasing T."/>
            <person name="Tang H."/>
            <person name="Brym M."/>
            <person name="Khazi F."/>
            <person name="Huang T."/>
            <person name="Chambers A.H."/>
        </authorList>
    </citation>
    <scope>NUCLEOTIDE SEQUENCE [LARGE SCALE GENOMIC DNA]</scope>
    <source>
        <tissue evidence="7">Leaf</tissue>
    </source>
</reference>
<gene>
    <name evidence="7" type="ORF">HPP92_024716</name>
</gene>
<evidence type="ECO:0000256" key="3">
    <source>
        <dbReference type="ARBA" id="ARBA00022692"/>
    </source>
</evidence>
<evidence type="ECO:0000256" key="5">
    <source>
        <dbReference type="ARBA" id="ARBA00023136"/>
    </source>
</evidence>
<evidence type="ECO:0000256" key="6">
    <source>
        <dbReference type="SAM" id="Phobius"/>
    </source>
</evidence>
<dbReference type="Proteomes" id="UP000639772">
    <property type="component" value="Unassembled WGS sequence"/>
</dbReference>
<feature type="transmembrane region" description="Helical" evidence="6">
    <location>
        <begin position="304"/>
        <end position="328"/>
    </location>
</feature>
<dbReference type="InterPro" id="IPR000109">
    <property type="entry name" value="POT_fam"/>
</dbReference>
<name>A0A835U9I5_VANPL</name>
<organism evidence="7 8">
    <name type="scientific">Vanilla planifolia</name>
    <name type="common">Vanilla</name>
    <dbReference type="NCBI Taxonomy" id="51239"/>
    <lineage>
        <taxon>Eukaryota</taxon>
        <taxon>Viridiplantae</taxon>
        <taxon>Streptophyta</taxon>
        <taxon>Embryophyta</taxon>
        <taxon>Tracheophyta</taxon>
        <taxon>Spermatophyta</taxon>
        <taxon>Magnoliopsida</taxon>
        <taxon>Liliopsida</taxon>
        <taxon>Asparagales</taxon>
        <taxon>Orchidaceae</taxon>
        <taxon>Vanilloideae</taxon>
        <taxon>Vanilleae</taxon>
        <taxon>Vanilla</taxon>
    </lineage>
</organism>
<dbReference type="InterPro" id="IPR036259">
    <property type="entry name" value="MFS_trans_sf"/>
</dbReference>
<evidence type="ECO:0000313" key="8">
    <source>
        <dbReference type="Proteomes" id="UP000639772"/>
    </source>
</evidence>
<evidence type="ECO:0000256" key="4">
    <source>
        <dbReference type="ARBA" id="ARBA00022989"/>
    </source>
</evidence>
<dbReference type="GO" id="GO:0022857">
    <property type="term" value="F:transmembrane transporter activity"/>
    <property type="evidence" value="ECO:0007669"/>
    <property type="project" value="InterPro"/>
</dbReference>
<dbReference type="OrthoDB" id="8904098at2759"/>
<sequence>MGFSTLLALTVAVYVQDNVGWGLGFGIPSIAMFVSIVVLVAGYPLYIRRKPGGSPLTRVTQVLVAAVRKRKIQLPCDANLLYQDKELDADISTDGRLLHTNHFTFFDHAAVVTDGDLAETGRPNPWRLSTVHRVEELKSILRILPLWSVGIFLITAASHNYTFAIVQAKSMDRHLFGSFQIPAATLNIFSVLPMLLTIVIYDRVLVPLARRLTGLDSGITYLQRMGLGLAISLFSNISASVVEYRRRRAASMITGRLGATVPMSVFWLVPQYAVHGIADAFYSVGHMEFIFDQSPESMRSTAAAIFWLSVALGNYGGMLLVTMVSNFTKKSKHGNWLQNDINKGRLDYYYWLVASMQVLNFAFYLVCARFYSFKRVEIAGDEIPHNVVDEEARKSEVELVGIN</sequence>
<evidence type="ECO:0000256" key="1">
    <source>
        <dbReference type="ARBA" id="ARBA00004141"/>
    </source>
</evidence>
<dbReference type="AlphaFoldDB" id="A0A835U9I5"/>
<accession>A0A835U9I5</accession>
<evidence type="ECO:0000313" key="7">
    <source>
        <dbReference type="EMBL" id="KAG0453412.1"/>
    </source>
</evidence>
<keyword evidence="4 6" id="KW-1133">Transmembrane helix</keyword>
<dbReference type="SUPFAM" id="SSF103473">
    <property type="entry name" value="MFS general substrate transporter"/>
    <property type="match status" value="1"/>
</dbReference>
<evidence type="ECO:0000256" key="2">
    <source>
        <dbReference type="ARBA" id="ARBA00005982"/>
    </source>
</evidence>
<proteinExistence type="inferred from homology"/>
<comment type="subcellular location">
    <subcellularLocation>
        <location evidence="1">Membrane</location>
        <topology evidence="1">Multi-pass membrane protein</topology>
    </subcellularLocation>
</comment>
<feature type="transmembrane region" description="Helical" evidence="6">
    <location>
        <begin position="25"/>
        <end position="46"/>
    </location>
</feature>
<dbReference type="GO" id="GO:0016020">
    <property type="term" value="C:membrane"/>
    <property type="evidence" value="ECO:0007669"/>
    <property type="project" value="UniProtKB-SubCell"/>
</dbReference>
<protein>
    <submittedName>
        <fullName evidence="7">Uncharacterized protein</fullName>
    </submittedName>
</protein>
<dbReference type="PANTHER" id="PTHR11654">
    <property type="entry name" value="OLIGOPEPTIDE TRANSPORTER-RELATED"/>
    <property type="match status" value="1"/>
</dbReference>
<feature type="transmembrane region" description="Helical" evidence="6">
    <location>
        <begin position="348"/>
        <end position="367"/>
    </location>
</feature>
<dbReference type="Gene3D" id="1.20.1250.20">
    <property type="entry name" value="MFS general substrate transporter like domains"/>
    <property type="match status" value="1"/>
</dbReference>
<dbReference type="Pfam" id="PF00854">
    <property type="entry name" value="PTR2"/>
    <property type="match status" value="1"/>
</dbReference>
<keyword evidence="3 6" id="KW-0812">Transmembrane</keyword>
<dbReference type="EMBL" id="JADCNM010000014">
    <property type="protein sequence ID" value="KAG0453412.1"/>
    <property type="molecule type" value="Genomic_DNA"/>
</dbReference>
<keyword evidence="5 6" id="KW-0472">Membrane</keyword>
<feature type="transmembrane region" description="Helical" evidence="6">
    <location>
        <begin position="221"/>
        <end position="242"/>
    </location>
</feature>
<comment type="caution">
    <text evidence="7">The sequence shown here is derived from an EMBL/GenBank/DDBJ whole genome shotgun (WGS) entry which is preliminary data.</text>
</comment>
<comment type="similarity">
    <text evidence="2">Belongs to the major facilitator superfamily. Proton-dependent oligopeptide transporter (POT/PTR) (TC 2.A.17) family.</text>
</comment>
<feature type="transmembrane region" description="Helical" evidence="6">
    <location>
        <begin position="179"/>
        <end position="201"/>
    </location>
</feature>